<keyword evidence="8" id="KW-0756">Sterol biosynthesis</keyword>
<dbReference type="GO" id="GO:0030674">
    <property type="term" value="F:protein-macromolecule adaptor activity"/>
    <property type="evidence" value="ECO:0007669"/>
    <property type="project" value="TreeGrafter"/>
</dbReference>
<evidence type="ECO:0000256" key="3">
    <source>
        <dbReference type="ARBA" id="ARBA00022516"/>
    </source>
</evidence>
<dbReference type="PANTHER" id="PTHR15451:SF19">
    <property type="entry name" value="ERGOSTEROL BIOSYNTHETIC PROTEIN 28 HOMOLOG"/>
    <property type="match status" value="1"/>
</dbReference>
<keyword evidence="4 13" id="KW-0812">Transmembrane</keyword>
<keyword evidence="11" id="KW-1207">Sterol metabolism</keyword>
<feature type="transmembrane region" description="Helical" evidence="13">
    <location>
        <begin position="15"/>
        <end position="36"/>
    </location>
</feature>
<evidence type="ECO:0000256" key="4">
    <source>
        <dbReference type="ARBA" id="ARBA00022692"/>
    </source>
</evidence>
<feature type="transmembrane region" description="Helical" evidence="13">
    <location>
        <begin position="87"/>
        <end position="108"/>
    </location>
</feature>
<keyword evidence="12" id="KW-0753">Steroid metabolism</keyword>
<gene>
    <name evidence="14" type="ORF">N8I77_001576</name>
</gene>
<dbReference type="Proteomes" id="UP001265746">
    <property type="component" value="Unassembled WGS sequence"/>
</dbReference>
<evidence type="ECO:0000256" key="10">
    <source>
        <dbReference type="ARBA" id="ARBA00023136"/>
    </source>
</evidence>
<proteinExistence type="inferred from homology"/>
<comment type="caution">
    <text evidence="14">The sequence shown here is derived from an EMBL/GenBank/DDBJ whole genome shotgun (WGS) entry which is preliminary data.</text>
</comment>
<evidence type="ECO:0000256" key="1">
    <source>
        <dbReference type="ARBA" id="ARBA00004477"/>
    </source>
</evidence>
<evidence type="ECO:0008006" key="16">
    <source>
        <dbReference type="Google" id="ProtNLM"/>
    </source>
</evidence>
<evidence type="ECO:0000256" key="12">
    <source>
        <dbReference type="ARBA" id="ARBA00023221"/>
    </source>
</evidence>
<reference evidence="14" key="1">
    <citation type="submission" date="2023-06" db="EMBL/GenBank/DDBJ databases">
        <authorList>
            <person name="Noh H."/>
        </authorList>
    </citation>
    <scope>NUCLEOTIDE SEQUENCE</scope>
    <source>
        <strain evidence="14">DUCC20226</strain>
    </source>
</reference>
<evidence type="ECO:0000256" key="8">
    <source>
        <dbReference type="ARBA" id="ARBA00023011"/>
    </source>
</evidence>
<sequence length="170" mass="18607">MGSLYSLLPPAEDGILPYYLLVVSVAAIGNAVQNLLTLHYTRRIYNGLFVPSASSRTNPDSVSKLQPVVAAQDLKDKPTAVDQVTPLAARLFGVYTILAGVIRVYGAYRVHDPVLYQMCLFTHLLAAAHFTSETLIFKTVSLGWEHAFPFAAAFSGSLWMGLQYGHYVKA</sequence>
<keyword evidence="15" id="KW-1185">Reference proteome</keyword>
<keyword evidence="9" id="KW-0443">Lipid metabolism</keyword>
<dbReference type="InterPro" id="IPR005352">
    <property type="entry name" value="Erg28"/>
</dbReference>
<comment type="similarity">
    <text evidence="2">Belongs to the ERG28 family.</text>
</comment>
<keyword evidence="10 13" id="KW-0472">Membrane</keyword>
<accession>A0AAD9SS83</accession>
<keyword evidence="3" id="KW-0444">Lipid biosynthesis</keyword>
<dbReference type="Pfam" id="PF03694">
    <property type="entry name" value="Erg28"/>
    <property type="match status" value="1"/>
</dbReference>
<protein>
    <recommendedName>
        <fullName evidence="16">Ergosterol biosynthetic protein 28</fullName>
    </recommendedName>
</protein>
<evidence type="ECO:0000256" key="11">
    <source>
        <dbReference type="ARBA" id="ARBA00023166"/>
    </source>
</evidence>
<keyword evidence="5" id="KW-0256">Endoplasmic reticulum</keyword>
<evidence type="ECO:0000256" key="2">
    <source>
        <dbReference type="ARBA" id="ARBA00005377"/>
    </source>
</evidence>
<dbReference type="AlphaFoldDB" id="A0AAD9SS83"/>
<dbReference type="EMBL" id="JAUJFL010000001">
    <property type="protein sequence ID" value="KAK2614774.1"/>
    <property type="molecule type" value="Genomic_DNA"/>
</dbReference>
<evidence type="ECO:0000313" key="14">
    <source>
        <dbReference type="EMBL" id="KAK2614774.1"/>
    </source>
</evidence>
<evidence type="ECO:0000256" key="9">
    <source>
        <dbReference type="ARBA" id="ARBA00023098"/>
    </source>
</evidence>
<evidence type="ECO:0000256" key="5">
    <source>
        <dbReference type="ARBA" id="ARBA00022824"/>
    </source>
</evidence>
<keyword evidence="7 13" id="KW-1133">Transmembrane helix</keyword>
<evidence type="ECO:0000313" key="15">
    <source>
        <dbReference type="Proteomes" id="UP001265746"/>
    </source>
</evidence>
<name>A0AAD9SS83_PHOAM</name>
<evidence type="ECO:0000256" key="13">
    <source>
        <dbReference type="SAM" id="Phobius"/>
    </source>
</evidence>
<evidence type="ECO:0000256" key="7">
    <source>
        <dbReference type="ARBA" id="ARBA00022989"/>
    </source>
</evidence>
<organism evidence="14 15">
    <name type="scientific">Phomopsis amygdali</name>
    <name type="common">Fusicoccum amygdali</name>
    <dbReference type="NCBI Taxonomy" id="1214568"/>
    <lineage>
        <taxon>Eukaryota</taxon>
        <taxon>Fungi</taxon>
        <taxon>Dikarya</taxon>
        <taxon>Ascomycota</taxon>
        <taxon>Pezizomycotina</taxon>
        <taxon>Sordariomycetes</taxon>
        <taxon>Sordariomycetidae</taxon>
        <taxon>Diaporthales</taxon>
        <taxon>Diaporthaceae</taxon>
        <taxon>Diaporthe</taxon>
    </lineage>
</organism>
<dbReference type="PANTHER" id="PTHR15451">
    <property type="entry name" value="ERGOSTEROL BIOSYNTHETIC PROTEIN 28-RELATED"/>
    <property type="match status" value="1"/>
</dbReference>
<dbReference type="GO" id="GO:0005789">
    <property type="term" value="C:endoplasmic reticulum membrane"/>
    <property type="evidence" value="ECO:0007669"/>
    <property type="project" value="UniProtKB-SubCell"/>
</dbReference>
<evidence type="ECO:0000256" key="6">
    <source>
        <dbReference type="ARBA" id="ARBA00022955"/>
    </source>
</evidence>
<dbReference type="GO" id="GO:0016126">
    <property type="term" value="P:sterol biosynthetic process"/>
    <property type="evidence" value="ECO:0007669"/>
    <property type="project" value="UniProtKB-KW"/>
</dbReference>
<keyword evidence="6" id="KW-0752">Steroid biosynthesis</keyword>
<feature type="transmembrane region" description="Helical" evidence="13">
    <location>
        <begin position="148"/>
        <end position="167"/>
    </location>
</feature>
<comment type="subcellular location">
    <subcellularLocation>
        <location evidence="1">Endoplasmic reticulum membrane</location>
        <topology evidence="1">Multi-pass membrane protein</topology>
    </subcellularLocation>
</comment>